<evidence type="ECO:0000256" key="1">
    <source>
        <dbReference type="SAM" id="MobiDB-lite"/>
    </source>
</evidence>
<accession>A0A1J1HZM4</accession>
<protein>
    <submittedName>
        <fullName evidence="2">CLUMA_CG005239, isoform A</fullName>
    </submittedName>
</protein>
<evidence type="ECO:0000313" key="3">
    <source>
        <dbReference type="Proteomes" id="UP000183832"/>
    </source>
</evidence>
<reference evidence="2 3" key="1">
    <citation type="submission" date="2015-04" db="EMBL/GenBank/DDBJ databases">
        <authorList>
            <person name="Syromyatnikov M.Y."/>
            <person name="Popov V.N."/>
        </authorList>
    </citation>
    <scope>NUCLEOTIDE SEQUENCE [LARGE SCALE GENOMIC DNA]</scope>
</reference>
<gene>
    <name evidence="2" type="ORF">CLUMA_CG005239</name>
</gene>
<feature type="region of interest" description="Disordered" evidence="1">
    <location>
        <begin position="1"/>
        <end position="26"/>
    </location>
</feature>
<name>A0A1J1HZM4_9DIPT</name>
<dbReference type="AlphaFoldDB" id="A0A1J1HZM4"/>
<dbReference type="EMBL" id="CVRI01000021">
    <property type="protein sequence ID" value="CRK91585.1"/>
    <property type="molecule type" value="Genomic_DNA"/>
</dbReference>
<organism evidence="2 3">
    <name type="scientific">Clunio marinus</name>
    <dbReference type="NCBI Taxonomy" id="568069"/>
    <lineage>
        <taxon>Eukaryota</taxon>
        <taxon>Metazoa</taxon>
        <taxon>Ecdysozoa</taxon>
        <taxon>Arthropoda</taxon>
        <taxon>Hexapoda</taxon>
        <taxon>Insecta</taxon>
        <taxon>Pterygota</taxon>
        <taxon>Neoptera</taxon>
        <taxon>Endopterygota</taxon>
        <taxon>Diptera</taxon>
        <taxon>Nematocera</taxon>
        <taxon>Chironomoidea</taxon>
        <taxon>Chironomidae</taxon>
        <taxon>Clunio</taxon>
    </lineage>
</organism>
<dbReference type="Proteomes" id="UP000183832">
    <property type="component" value="Unassembled WGS sequence"/>
</dbReference>
<proteinExistence type="predicted"/>
<keyword evidence="3" id="KW-1185">Reference proteome</keyword>
<evidence type="ECO:0000313" key="2">
    <source>
        <dbReference type="EMBL" id="CRK91585.1"/>
    </source>
</evidence>
<sequence length="26" mass="3142">MNKKKICHKKKKIRKEKVSSVSQTRK</sequence>
<feature type="compositionally biased region" description="Basic residues" evidence="1">
    <location>
        <begin position="1"/>
        <end position="15"/>
    </location>
</feature>